<organism evidence="2 3">
    <name type="scientific">Pseudomonas poae</name>
    <dbReference type="NCBI Taxonomy" id="200451"/>
    <lineage>
        <taxon>Bacteria</taxon>
        <taxon>Pseudomonadati</taxon>
        <taxon>Pseudomonadota</taxon>
        <taxon>Gammaproteobacteria</taxon>
        <taxon>Pseudomonadales</taxon>
        <taxon>Pseudomonadaceae</taxon>
        <taxon>Pseudomonas</taxon>
    </lineage>
</organism>
<dbReference type="AlphaFoldDB" id="A0A423FIP2"/>
<dbReference type="EMBL" id="MOAY01000019">
    <property type="protein sequence ID" value="ROM57727.1"/>
    <property type="molecule type" value="Genomic_DNA"/>
</dbReference>
<evidence type="ECO:0000313" key="2">
    <source>
        <dbReference type="EMBL" id="ROM57727.1"/>
    </source>
</evidence>
<evidence type="ECO:0000313" key="3">
    <source>
        <dbReference type="Proteomes" id="UP000284656"/>
    </source>
</evidence>
<dbReference type="Proteomes" id="UP000284656">
    <property type="component" value="Unassembled WGS sequence"/>
</dbReference>
<dbReference type="Pfam" id="PF06551">
    <property type="entry name" value="DUF1120"/>
    <property type="match status" value="1"/>
</dbReference>
<keyword evidence="1" id="KW-0732">Signal</keyword>
<sequence>MQQPQLIIAAALMLAGVSTVSAASSVDLSVTGKITPAACTPLLSKGGTVDHGKISVQDLNPRGDTQLPNSMLALEVNCVGATTMAIKITDNRFGTSAYHDGVVSSFGLGLASNNKKIGWYEVRMNNATADGVPGEVIESVDGKTWLYAGSTWQPNWMRSLNGATGSYAPLPMQAFKADLDFITWIRDKSTLPAAEEVLIDGSATLDVVYL</sequence>
<evidence type="ECO:0000256" key="1">
    <source>
        <dbReference type="SAM" id="SignalP"/>
    </source>
</evidence>
<dbReference type="InterPro" id="IPR010546">
    <property type="entry name" value="DUF1120"/>
</dbReference>
<feature type="signal peptide" evidence="1">
    <location>
        <begin position="1"/>
        <end position="22"/>
    </location>
</feature>
<gene>
    <name evidence="2" type="ORF">BK648_02865</name>
</gene>
<reference evidence="2 3" key="1">
    <citation type="submission" date="2016-10" db="EMBL/GenBank/DDBJ databases">
        <title>Comparative genome analysis of multiple Pseudomonas spp. focuses on biocontrol and plant growth promoting traits.</title>
        <authorList>
            <person name="Tao X.-Y."/>
            <person name="Taylor C.G."/>
        </authorList>
    </citation>
    <scope>NUCLEOTIDE SEQUENCE [LARGE SCALE GENOMIC DNA]</scope>
    <source>
        <strain evidence="2 3">29G9</strain>
    </source>
</reference>
<protein>
    <recommendedName>
        <fullName evidence="4">DUF1120 domain-containing protein</fullName>
    </recommendedName>
</protein>
<dbReference type="RefSeq" id="WP_123714695.1">
    <property type="nucleotide sequence ID" value="NZ_MOAY01000019.1"/>
</dbReference>
<name>A0A423FIP2_9PSED</name>
<feature type="chain" id="PRO_5018985558" description="DUF1120 domain-containing protein" evidence="1">
    <location>
        <begin position="23"/>
        <end position="210"/>
    </location>
</feature>
<comment type="caution">
    <text evidence="2">The sequence shown here is derived from an EMBL/GenBank/DDBJ whole genome shotgun (WGS) entry which is preliminary data.</text>
</comment>
<evidence type="ECO:0008006" key="4">
    <source>
        <dbReference type="Google" id="ProtNLM"/>
    </source>
</evidence>
<accession>A0A423FIP2</accession>
<proteinExistence type="predicted"/>